<feature type="region of interest" description="Disordered" evidence="1">
    <location>
        <begin position="258"/>
        <end position="345"/>
    </location>
</feature>
<feature type="region of interest" description="Disordered" evidence="1">
    <location>
        <begin position="1"/>
        <end position="87"/>
    </location>
</feature>
<sequence length="429" mass="43700">MGSTISNSAPIAPIVSGVEPAQQSDAERTSDLQRAYREQCRAALGKRDDGRDCDDTEAQRAHARKKTKRNGEPPGAAGGMPAPHAARDRAFALRFGGARLGEARSGANARDARVGAGAEADIEADIEAGIEAGVGVGTDAHAAGGARTRGEIAARGGATMRGHAPASGAVRATSERAPAAATADAHAPQAAAESAPPSVPMPAAHAAPRTSGGSARDIAAAAARICATAADPAAGVVASRSPALPAARGPASATAAASAMSAMSSTRRPTAAASPGAARERVDGDDSNRAGDASLAGLPRGVQPQASLRAAEPAARAHDPSRAARQRAQAGAAQADARDVRETQGTQVRYSFNSWDGRPAVELRFDAGGAPRVVNAQPSHDRVQRAMEHGADRLSPGWTVEFDRSRADDDSGGRSPWRRARQEPEADER</sequence>
<dbReference type="EMBL" id="CM000833">
    <property type="protein sequence ID" value="EET04116.1"/>
    <property type="molecule type" value="Genomic_DNA"/>
</dbReference>
<protein>
    <submittedName>
        <fullName evidence="3">BsaU protein</fullName>
    </submittedName>
</protein>
<evidence type="ECO:0000256" key="1">
    <source>
        <dbReference type="SAM" id="MobiDB-lite"/>
    </source>
</evidence>
<dbReference type="Proteomes" id="UP000001812">
    <property type="component" value="Chromosome II"/>
</dbReference>
<dbReference type="AlphaFoldDB" id="A0A0E1VVT4"/>
<reference evidence="3" key="1">
    <citation type="submission" date="2009-05" db="EMBL/GenBank/DDBJ databases">
        <authorList>
            <person name="Harkins D.M."/>
            <person name="DeShazer D."/>
            <person name="Woods D.E."/>
            <person name="Brinkac L.M."/>
            <person name="Brown K.A."/>
            <person name="Hung G.C."/>
            <person name="Tuanyok A."/>
            <person name="Zhang B."/>
            <person name="Nierman W.C."/>
        </authorList>
    </citation>
    <scope>NUCLEOTIDE SEQUENCE [LARGE SCALE GENOMIC DNA]</scope>
    <source>
        <strain evidence="3">1710a</strain>
    </source>
</reference>
<feature type="compositionally biased region" description="Low complexity" evidence="1">
    <location>
        <begin position="326"/>
        <end position="335"/>
    </location>
</feature>
<dbReference type="InterPro" id="IPR056746">
    <property type="entry name" value="SPAN_dom"/>
</dbReference>
<proteinExistence type="predicted"/>
<organism evidence="3">
    <name type="scientific">Burkholderia pseudomallei 1710a</name>
    <dbReference type="NCBI Taxonomy" id="320371"/>
    <lineage>
        <taxon>Bacteria</taxon>
        <taxon>Pseudomonadati</taxon>
        <taxon>Pseudomonadota</taxon>
        <taxon>Betaproteobacteria</taxon>
        <taxon>Burkholderiales</taxon>
        <taxon>Burkholderiaceae</taxon>
        <taxon>Burkholderia</taxon>
        <taxon>pseudomallei group</taxon>
    </lineage>
</organism>
<feature type="compositionally biased region" description="Basic and acidic residues" evidence="1">
    <location>
        <begin position="25"/>
        <end position="50"/>
    </location>
</feature>
<feature type="compositionally biased region" description="Low complexity" evidence="1">
    <location>
        <begin position="72"/>
        <end position="84"/>
    </location>
</feature>
<feature type="compositionally biased region" description="Low complexity" evidence="1">
    <location>
        <begin position="169"/>
        <end position="208"/>
    </location>
</feature>
<gene>
    <name evidence="3" type="primary">bsaU</name>
    <name evidence="3" type="ORF">BURPS1710A_A1332</name>
</gene>
<name>A0A0E1VVT4_BURPE</name>
<feature type="compositionally biased region" description="Basic and acidic residues" evidence="1">
    <location>
        <begin position="401"/>
        <end position="412"/>
    </location>
</feature>
<dbReference type="HOGENOM" id="CLU_646678_0_0_4"/>
<accession>A0A0E1VVT4</accession>
<feature type="domain" description="Surface presentation of antigen" evidence="2">
    <location>
        <begin position="343"/>
        <end position="425"/>
    </location>
</feature>
<feature type="region of interest" description="Disordered" evidence="1">
    <location>
        <begin position="384"/>
        <end position="429"/>
    </location>
</feature>
<dbReference type="RefSeq" id="WP_004528821.1">
    <property type="nucleotide sequence ID" value="NZ_CM000833.1"/>
</dbReference>
<feature type="compositionally biased region" description="Basic and acidic residues" evidence="1">
    <location>
        <begin position="420"/>
        <end position="429"/>
    </location>
</feature>
<evidence type="ECO:0000313" key="3">
    <source>
        <dbReference type="EMBL" id="EET04116.1"/>
    </source>
</evidence>
<feature type="compositionally biased region" description="Low complexity" evidence="1">
    <location>
        <begin position="258"/>
        <end position="269"/>
    </location>
</feature>
<evidence type="ECO:0000259" key="2">
    <source>
        <dbReference type="Pfam" id="PF02510"/>
    </source>
</evidence>
<feature type="region of interest" description="Disordered" evidence="1">
    <location>
        <begin position="158"/>
        <end position="212"/>
    </location>
</feature>
<feature type="compositionally biased region" description="Basic and acidic residues" evidence="1">
    <location>
        <begin position="278"/>
        <end position="289"/>
    </location>
</feature>
<dbReference type="Pfam" id="PF02510">
    <property type="entry name" value="SPAN"/>
    <property type="match status" value="1"/>
</dbReference>